<evidence type="ECO:0000259" key="19">
    <source>
        <dbReference type="Pfam" id="PF06664"/>
    </source>
</evidence>
<evidence type="ECO:0000256" key="18">
    <source>
        <dbReference type="SAM" id="Phobius"/>
    </source>
</evidence>
<protein>
    <recommendedName>
        <fullName evidence="5">Protein wntless</fullName>
    </recommendedName>
</protein>
<comment type="similarity">
    <text evidence="4">Belongs to the wntless family.</text>
</comment>
<proteinExistence type="inferred from homology"/>
<evidence type="ECO:0000256" key="5">
    <source>
        <dbReference type="ARBA" id="ARBA00015887"/>
    </source>
</evidence>
<feature type="domain" description="Wntless GOLD" evidence="20">
    <location>
        <begin position="49"/>
        <end position="236"/>
    </location>
</feature>
<dbReference type="GO" id="GO:0006886">
    <property type="term" value="P:intracellular protein transport"/>
    <property type="evidence" value="ECO:0007669"/>
    <property type="project" value="TreeGrafter"/>
</dbReference>
<keyword evidence="13" id="KW-0966">Cell projection</keyword>
<feature type="transmembrane region" description="Helical" evidence="18">
    <location>
        <begin position="346"/>
        <end position="366"/>
    </location>
</feature>
<evidence type="ECO:0000256" key="7">
    <source>
        <dbReference type="ARBA" id="ARBA00022687"/>
    </source>
</evidence>
<evidence type="ECO:0000256" key="11">
    <source>
        <dbReference type="ARBA" id="ARBA00023136"/>
    </source>
</evidence>
<dbReference type="InterPro" id="IPR053936">
    <property type="entry name" value="WLS_GOLD"/>
</dbReference>
<dbReference type="EMBL" id="HACA01027316">
    <property type="protein sequence ID" value="CDW44677.1"/>
    <property type="molecule type" value="Transcribed_RNA"/>
</dbReference>
<dbReference type="GO" id="GO:0061355">
    <property type="term" value="P:Wnt protein secretion"/>
    <property type="evidence" value="ECO:0007669"/>
    <property type="project" value="TreeGrafter"/>
</dbReference>
<dbReference type="PANTHER" id="PTHR13449">
    <property type="entry name" value="INTEGRAL MEMBRANE PROTEIN GPR177"/>
    <property type="match status" value="1"/>
</dbReference>
<evidence type="ECO:0000313" key="21">
    <source>
        <dbReference type="EMBL" id="CDW44677.1"/>
    </source>
</evidence>
<feature type="transmembrane region" description="Helical" evidence="18">
    <location>
        <begin position="275"/>
        <end position="296"/>
    </location>
</feature>
<dbReference type="GO" id="GO:0005789">
    <property type="term" value="C:endoplasmic reticulum membrane"/>
    <property type="evidence" value="ECO:0007669"/>
    <property type="project" value="UniProtKB-SubCell"/>
</dbReference>
<name>A0A0K2V3G5_LEPSM</name>
<evidence type="ECO:0000256" key="12">
    <source>
        <dbReference type="ARBA" id="ARBA00023257"/>
    </source>
</evidence>
<dbReference type="Pfam" id="PF06664">
    <property type="entry name" value="WLS-like_TM"/>
    <property type="match status" value="1"/>
</dbReference>
<keyword evidence="8 18" id="KW-0812">Transmembrane</keyword>
<accession>A0A0K2V3G5</accession>
<dbReference type="InterPro" id="IPR047843">
    <property type="entry name" value="WLS-like_TM"/>
</dbReference>
<feature type="transmembrane region" description="Helical" evidence="18">
    <location>
        <begin position="242"/>
        <end position="263"/>
    </location>
</feature>
<evidence type="ECO:0000256" key="8">
    <source>
        <dbReference type="ARBA" id="ARBA00022692"/>
    </source>
</evidence>
<keyword evidence="7" id="KW-0879">Wnt signaling pathway</keyword>
<keyword evidence="12" id="KW-0628">Postsynaptic cell membrane</keyword>
<feature type="transmembrane region" description="Helical" evidence="18">
    <location>
        <begin position="316"/>
        <end position="334"/>
    </location>
</feature>
<comment type="subunit">
    <text evidence="15">Interacts with wg; in the Golgi. Interacts with Vps35, a component of the retromer complex; wls stability is regulated by Vps35.</text>
</comment>
<dbReference type="Pfam" id="PF21883">
    <property type="entry name" value="WLS_GOLD"/>
    <property type="match status" value="1"/>
</dbReference>
<evidence type="ECO:0000256" key="10">
    <source>
        <dbReference type="ARBA" id="ARBA00023034"/>
    </source>
</evidence>
<comment type="function">
    <text evidence="14">A segment polarity gene required for wingless (wg)-dependent patterning processes, acting in both wg-sending cells and wg-target cells. In non-neuronal cells wls directs wg secretion. The wls traffic loop encompasses the Golgi, the cell surface, an endocytic compartment and a retrograde route leading back to the Golgi, and involves clathrin-mediated endocytosis and the retromer complex (a conserved protein complex consisting of Vps35 and Vps26). In neuronal cells (the larval motorneuron NMJ), the wg signal moves across the synapse via the release of wls-containing exosome-like vesicles. Postsynaptic wls is required for the trafficking of fz2 through the fz2-interacting protein Grip.</text>
</comment>
<dbReference type="GO" id="GO:0016055">
    <property type="term" value="P:Wnt signaling pathway"/>
    <property type="evidence" value="ECO:0007669"/>
    <property type="project" value="UniProtKB-KW"/>
</dbReference>
<evidence type="ECO:0000259" key="20">
    <source>
        <dbReference type="Pfam" id="PF21883"/>
    </source>
</evidence>
<feature type="transmembrane region" description="Helical" evidence="18">
    <location>
        <begin position="391"/>
        <end position="415"/>
    </location>
</feature>
<feature type="transmembrane region" description="Helical" evidence="18">
    <location>
        <begin position="15"/>
        <end position="36"/>
    </location>
</feature>
<evidence type="ECO:0000256" key="1">
    <source>
        <dbReference type="ARBA" id="ARBA00004337"/>
    </source>
</evidence>
<evidence type="ECO:0000256" key="3">
    <source>
        <dbReference type="ARBA" id="ARBA00004653"/>
    </source>
</evidence>
<feature type="transmembrane region" description="Helical" evidence="18">
    <location>
        <begin position="487"/>
        <end position="508"/>
    </location>
</feature>
<dbReference type="AlphaFoldDB" id="A0A0K2V3G5"/>
<feature type="domain" description="Wntless-like transmembrane" evidence="19">
    <location>
        <begin position="237"/>
        <end position="511"/>
    </location>
</feature>
<keyword evidence="10" id="KW-0333">Golgi apparatus</keyword>
<evidence type="ECO:0000256" key="16">
    <source>
        <dbReference type="ARBA" id="ARBA00034104"/>
    </source>
</evidence>
<dbReference type="PANTHER" id="PTHR13449:SF2">
    <property type="entry name" value="PROTEIN WNTLESS HOMOLOG"/>
    <property type="match status" value="1"/>
</dbReference>
<dbReference type="GO" id="GO:0000139">
    <property type="term" value="C:Golgi membrane"/>
    <property type="evidence" value="ECO:0007669"/>
    <property type="project" value="UniProtKB-SubCell"/>
</dbReference>
<dbReference type="GO" id="GO:0045211">
    <property type="term" value="C:postsynaptic membrane"/>
    <property type="evidence" value="ECO:0007669"/>
    <property type="project" value="UniProtKB-SubCell"/>
</dbReference>
<sequence>MTVGAIIENMSGRKVGLVVGSLILCEIVCFLLGAVVSPRPNSSDNILATKCIDYKGDRKTWFYSRGPGQCPRFDSFDDNETMPPGLTAENVVFTFQLPLPKENSSLDFSRWQQTLIGILSADIVYEDEVERESRVPLMMDVRLGYRNKRDAPGDWKEYASSSVARNLDCDIDEIHKVDGHYYNCSILPLFDLGSLHHDYYLLNIRIPSIFESDGQVHDINDKLGKLVDLWLITIYQNGGFTMIWVALKTIFFPVIIVELIWFWRRITLLARSPTLLEKMLLTLGCALSLLNIPIEYFTLIYDIPWINVLSDIKQGIFYATLLAFWMIFAGEHLLNDTRSLGERDGIYAYWKKLAVVFFGCLCLFIFDMCERGVQLRNPFYSIWVTDLGTNLALGFIIMAGISAGIYFLFLCYLIYQVFRTISDKRASISTMPKVRRLRYEGIIWRFRFLMLATVITAMMTVIGFIIGQVSEGQYKWDEDISLEYTSGFMTGVYGMWNIYVFGLLFLYAPSHKKWTTEDRDAINTGDEIEFTIQSGNPGSEISRFATNVEPSELSSLTEFFKHQSTD</sequence>
<dbReference type="OrthoDB" id="5804250at2759"/>
<evidence type="ECO:0000256" key="17">
    <source>
        <dbReference type="ARBA" id="ARBA00034107"/>
    </source>
</evidence>
<dbReference type="GO" id="GO:0010008">
    <property type="term" value="C:endosome membrane"/>
    <property type="evidence" value="ECO:0007669"/>
    <property type="project" value="UniProtKB-SubCell"/>
</dbReference>
<evidence type="ECO:0000256" key="9">
    <source>
        <dbReference type="ARBA" id="ARBA00022989"/>
    </source>
</evidence>
<dbReference type="GO" id="GO:0042734">
    <property type="term" value="C:presynaptic membrane"/>
    <property type="evidence" value="ECO:0007669"/>
    <property type="project" value="UniProtKB-SubCell"/>
</dbReference>
<dbReference type="GO" id="GO:0017147">
    <property type="term" value="F:Wnt-protein binding"/>
    <property type="evidence" value="ECO:0007669"/>
    <property type="project" value="InterPro"/>
</dbReference>
<reference evidence="21" key="1">
    <citation type="submission" date="2014-05" db="EMBL/GenBank/DDBJ databases">
        <authorList>
            <person name="Chronopoulou M."/>
        </authorList>
    </citation>
    <scope>NUCLEOTIDE SEQUENCE</scope>
    <source>
        <tissue evidence="21">Whole organism</tissue>
    </source>
</reference>
<evidence type="ECO:0000256" key="2">
    <source>
        <dbReference type="ARBA" id="ARBA00004477"/>
    </source>
</evidence>
<dbReference type="InterPro" id="IPR009551">
    <property type="entry name" value="Wntless"/>
</dbReference>
<evidence type="ECO:0000256" key="15">
    <source>
        <dbReference type="ARBA" id="ARBA00025880"/>
    </source>
</evidence>
<comment type="subcellular location">
    <subcellularLocation>
        <location evidence="2">Endoplasmic reticulum membrane</location>
        <topology evidence="2">Multi-pass membrane protein</topology>
    </subcellularLocation>
    <subcellularLocation>
        <location evidence="1">Endosome membrane</location>
        <topology evidence="1">Multi-pass membrane protein</topology>
    </subcellularLocation>
    <subcellularLocation>
        <location evidence="3">Golgi apparatus membrane</location>
        <topology evidence="3">Multi-pass membrane protein</topology>
    </subcellularLocation>
    <subcellularLocation>
        <location evidence="16">Postsynaptic cell membrane</location>
        <topology evidence="16">Multi-pass membrane protein</topology>
    </subcellularLocation>
    <subcellularLocation>
        <location evidence="17">Presynaptic cell membrane</location>
        <topology evidence="17">Multi-pass membrane protein</topology>
    </subcellularLocation>
</comment>
<evidence type="ECO:0000256" key="6">
    <source>
        <dbReference type="ARBA" id="ARBA00022473"/>
    </source>
</evidence>
<evidence type="ECO:0000256" key="14">
    <source>
        <dbReference type="ARBA" id="ARBA00025339"/>
    </source>
</evidence>
<feature type="transmembrane region" description="Helical" evidence="18">
    <location>
        <begin position="446"/>
        <end position="467"/>
    </location>
</feature>
<evidence type="ECO:0000256" key="13">
    <source>
        <dbReference type="ARBA" id="ARBA00023273"/>
    </source>
</evidence>
<keyword evidence="11 18" id="KW-0472">Membrane</keyword>
<keyword evidence="6" id="KW-0217">Developmental protein</keyword>
<keyword evidence="12" id="KW-0770">Synapse</keyword>
<organism evidence="21">
    <name type="scientific">Lepeophtheirus salmonis</name>
    <name type="common">Salmon louse</name>
    <name type="synonym">Caligus salmonis</name>
    <dbReference type="NCBI Taxonomy" id="72036"/>
    <lineage>
        <taxon>Eukaryota</taxon>
        <taxon>Metazoa</taxon>
        <taxon>Ecdysozoa</taxon>
        <taxon>Arthropoda</taxon>
        <taxon>Crustacea</taxon>
        <taxon>Multicrustacea</taxon>
        <taxon>Hexanauplia</taxon>
        <taxon>Copepoda</taxon>
        <taxon>Siphonostomatoida</taxon>
        <taxon>Caligidae</taxon>
        <taxon>Lepeophtheirus</taxon>
    </lineage>
</organism>
<keyword evidence="9 18" id="KW-1133">Transmembrane helix</keyword>
<evidence type="ECO:0000256" key="4">
    <source>
        <dbReference type="ARBA" id="ARBA00008148"/>
    </source>
</evidence>